<gene>
    <name evidence="1" type="ORF">Gotri_000019</name>
</gene>
<dbReference type="Proteomes" id="UP000593568">
    <property type="component" value="Unassembled WGS sequence"/>
</dbReference>
<dbReference type="EMBL" id="JABEZW010224239">
    <property type="protein sequence ID" value="MBA0786718.1"/>
    <property type="molecule type" value="Genomic_DNA"/>
</dbReference>
<dbReference type="AlphaFoldDB" id="A0A7J9FNG1"/>
<accession>A0A7J9FNG1</accession>
<proteinExistence type="predicted"/>
<evidence type="ECO:0000313" key="2">
    <source>
        <dbReference type="Proteomes" id="UP000593568"/>
    </source>
</evidence>
<comment type="caution">
    <text evidence="1">The sequence shown here is derived from an EMBL/GenBank/DDBJ whole genome shotgun (WGS) entry which is preliminary data.</text>
</comment>
<evidence type="ECO:0000313" key="1">
    <source>
        <dbReference type="EMBL" id="MBA0786718.1"/>
    </source>
</evidence>
<reference evidence="1 2" key="1">
    <citation type="journal article" date="2019" name="Genome Biol. Evol.">
        <title>Insights into the evolution of the New World diploid cottons (Gossypium, subgenus Houzingenia) based on genome sequencing.</title>
        <authorList>
            <person name="Grover C.E."/>
            <person name="Arick M.A. 2nd"/>
            <person name="Thrash A."/>
            <person name="Conover J.L."/>
            <person name="Sanders W.S."/>
            <person name="Peterson D.G."/>
            <person name="Frelichowski J.E."/>
            <person name="Scheffler J.A."/>
            <person name="Scheffler B.E."/>
            <person name="Wendel J.F."/>
        </authorList>
    </citation>
    <scope>NUCLEOTIDE SEQUENCE [LARGE SCALE GENOMIC DNA]</scope>
    <source>
        <strain evidence="1">8</strain>
        <tissue evidence="1">Leaf</tissue>
    </source>
</reference>
<keyword evidence="2" id="KW-1185">Reference proteome</keyword>
<name>A0A7J9FNG1_9ROSI</name>
<sequence>MHVVGFTFGGLIKSEFKWDFCQLMYENLPVFYFGCGRMIHEVKECTWISIAKQEKRDDEYPYLMVLKFEREDVLSKKPSKFDHQKKEHIGPKVMNLATVEVHQHFEDHVDSFPLPIEESINSIRDLFPDWVGSTLLDNFHDCKKNSWCRLHRAKTFDLCMNEKLPIGKPSENNETVKWKCLRIEESASYLKISTFVEEILSQIVFFMKTKLNCQRMERCYCRCDFENGVIFPKADSSEWKMTGFCGAPDICEKKETWDCLDI</sequence>
<organism evidence="1 2">
    <name type="scientific">Gossypium trilobum</name>
    <dbReference type="NCBI Taxonomy" id="34281"/>
    <lineage>
        <taxon>Eukaryota</taxon>
        <taxon>Viridiplantae</taxon>
        <taxon>Streptophyta</taxon>
        <taxon>Embryophyta</taxon>
        <taxon>Tracheophyta</taxon>
        <taxon>Spermatophyta</taxon>
        <taxon>Magnoliopsida</taxon>
        <taxon>eudicotyledons</taxon>
        <taxon>Gunneridae</taxon>
        <taxon>Pentapetalae</taxon>
        <taxon>rosids</taxon>
        <taxon>malvids</taxon>
        <taxon>Malvales</taxon>
        <taxon>Malvaceae</taxon>
        <taxon>Malvoideae</taxon>
        <taxon>Gossypium</taxon>
    </lineage>
</organism>
<protein>
    <submittedName>
        <fullName evidence="1">Uncharacterized protein</fullName>
    </submittedName>
</protein>